<organism evidence="8 9">
    <name type="scientific">Sphingobacterium puteale</name>
    <dbReference type="NCBI Taxonomy" id="2420510"/>
    <lineage>
        <taxon>Bacteria</taxon>
        <taxon>Pseudomonadati</taxon>
        <taxon>Bacteroidota</taxon>
        <taxon>Sphingobacteriia</taxon>
        <taxon>Sphingobacteriales</taxon>
        <taxon>Sphingobacteriaceae</taxon>
        <taxon>Sphingobacterium</taxon>
    </lineage>
</organism>
<dbReference type="PANTHER" id="PTHR43583">
    <property type="entry name" value="2-IMINOACETATE SYNTHASE"/>
    <property type="match status" value="1"/>
</dbReference>
<dbReference type="OrthoDB" id="9801120at2"/>
<evidence type="ECO:0000313" key="8">
    <source>
        <dbReference type="EMBL" id="RKO72807.1"/>
    </source>
</evidence>
<dbReference type="EMBL" id="RBWS01000004">
    <property type="protein sequence ID" value="RKO72807.1"/>
    <property type="molecule type" value="Genomic_DNA"/>
</dbReference>
<dbReference type="SUPFAM" id="SSF102114">
    <property type="entry name" value="Radical SAM enzymes"/>
    <property type="match status" value="1"/>
</dbReference>
<name>A0A420W2L5_9SPHI</name>
<gene>
    <name evidence="8" type="primary">thiH</name>
    <name evidence="8" type="ORF">D7322_05065</name>
</gene>
<keyword evidence="9" id="KW-1185">Reference proteome</keyword>
<accession>A0A420W2L5</accession>
<reference evidence="8 9" key="1">
    <citation type="submission" date="2018-10" db="EMBL/GenBank/DDBJ databases">
        <title>Sphingobacterium sp. M05W1-28.</title>
        <authorList>
            <person name="Cai H."/>
        </authorList>
    </citation>
    <scope>NUCLEOTIDE SEQUENCE [LARGE SCALE GENOMIC DNA]</scope>
    <source>
        <strain evidence="8 9">M05W1-28</strain>
    </source>
</reference>
<evidence type="ECO:0000256" key="1">
    <source>
        <dbReference type="ARBA" id="ARBA00001966"/>
    </source>
</evidence>
<keyword evidence="4" id="KW-0479">Metal-binding</keyword>
<dbReference type="InterPro" id="IPR058240">
    <property type="entry name" value="rSAM_sf"/>
</dbReference>
<feature type="domain" description="Radical SAM core" evidence="7">
    <location>
        <begin position="71"/>
        <end position="298"/>
    </location>
</feature>
<dbReference type="InterPro" id="IPR012726">
    <property type="entry name" value="ThiH"/>
</dbReference>
<dbReference type="Gene3D" id="3.20.20.70">
    <property type="entry name" value="Aldolase class I"/>
    <property type="match status" value="1"/>
</dbReference>
<dbReference type="SFLD" id="SFLDS00029">
    <property type="entry name" value="Radical_SAM"/>
    <property type="match status" value="1"/>
</dbReference>
<dbReference type="Pfam" id="PF06968">
    <property type="entry name" value="BATS"/>
    <property type="match status" value="1"/>
</dbReference>
<protein>
    <submittedName>
        <fullName evidence="8">2-iminoacetate synthase ThiH</fullName>
    </submittedName>
</protein>
<sequence length="374" mass="42879">MTDFKKLLAQYRWEEVQAKIYGTSDQDVRHALNRDNLTLNDFIALISPAATPYLEQMAVKAQQITQLRFGKTIQLYAPLYLSNECQNICTYCGFSMDNKIRRKTLSNTELLLEAMALKSMGVNHVLLVSGEANKTVEINYFLQAIELLKPHFSQISIEVQPLELTEYQLLQAAGVYAVLVYQETYHREVYKKYHPKGKKSNFDYRLDTPDRIGQAGIHKIGLGVLLGLEDWRVDSFFTAAHIAYLQKNYWQTRYSISFPRLRPAAGSVAPNFHLSDKHLLQLICAYRLWNENLEISISTRENESFRDHIIPIGVTTMSAASKTNPGGYVVAPQALEQFEVSDERDMETIKNQIRKMGYAPVMKDWESTYSGLIR</sequence>
<dbReference type="GO" id="GO:0005506">
    <property type="term" value="F:iron ion binding"/>
    <property type="evidence" value="ECO:0007669"/>
    <property type="project" value="InterPro"/>
</dbReference>
<dbReference type="GO" id="GO:0009228">
    <property type="term" value="P:thiamine biosynthetic process"/>
    <property type="evidence" value="ECO:0007669"/>
    <property type="project" value="InterPro"/>
</dbReference>
<dbReference type="PROSITE" id="PS51918">
    <property type="entry name" value="RADICAL_SAM"/>
    <property type="match status" value="1"/>
</dbReference>
<comment type="cofactor">
    <cofactor evidence="1">
        <name>[4Fe-4S] cluster</name>
        <dbReference type="ChEBI" id="CHEBI:49883"/>
    </cofactor>
</comment>
<dbReference type="InterPro" id="IPR007197">
    <property type="entry name" value="rSAM"/>
</dbReference>
<dbReference type="InterPro" id="IPR034428">
    <property type="entry name" value="ThiH/NoCL/HydG-like"/>
</dbReference>
<evidence type="ECO:0000256" key="4">
    <source>
        <dbReference type="ARBA" id="ARBA00022723"/>
    </source>
</evidence>
<keyword evidence="5" id="KW-0408">Iron</keyword>
<dbReference type="GO" id="GO:0003824">
    <property type="term" value="F:catalytic activity"/>
    <property type="evidence" value="ECO:0007669"/>
    <property type="project" value="InterPro"/>
</dbReference>
<evidence type="ECO:0000259" key="7">
    <source>
        <dbReference type="PROSITE" id="PS51918"/>
    </source>
</evidence>
<keyword evidence="3" id="KW-0949">S-adenosyl-L-methionine</keyword>
<evidence type="ECO:0000256" key="2">
    <source>
        <dbReference type="ARBA" id="ARBA00022485"/>
    </source>
</evidence>
<dbReference type="SFLD" id="SFLDG01081">
    <property type="entry name" value="cleavage_of_the_Ca-Cb_bond_in"/>
    <property type="match status" value="1"/>
</dbReference>
<dbReference type="Proteomes" id="UP000282423">
    <property type="component" value="Unassembled WGS sequence"/>
</dbReference>
<dbReference type="SFLD" id="SFLDF00301">
    <property type="entry name" value="2-iminoacetate_synthase_(ThiH)"/>
    <property type="match status" value="1"/>
</dbReference>
<evidence type="ECO:0000256" key="6">
    <source>
        <dbReference type="ARBA" id="ARBA00023014"/>
    </source>
</evidence>
<evidence type="ECO:0000256" key="5">
    <source>
        <dbReference type="ARBA" id="ARBA00023004"/>
    </source>
</evidence>
<dbReference type="GO" id="GO:0051539">
    <property type="term" value="F:4 iron, 4 sulfur cluster binding"/>
    <property type="evidence" value="ECO:0007669"/>
    <property type="project" value="UniProtKB-KW"/>
</dbReference>
<dbReference type="SFLD" id="SFLDG01060">
    <property type="entry name" value="BATS_domain_containing"/>
    <property type="match status" value="1"/>
</dbReference>
<proteinExistence type="predicted"/>
<dbReference type="PANTHER" id="PTHR43583:SF1">
    <property type="entry name" value="2-IMINOACETATE SYNTHASE"/>
    <property type="match status" value="1"/>
</dbReference>
<dbReference type="NCBIfam" id="TIGR02351">
    <property type="entry name" value="thiH"/>
    <property type="match status" value="1"/>
</dbReference>
<dbReference type="CDD" id="cd01335">
    <property type="entry name" value="Radical_SAM"/>
    <property type="match status" value="1"/>
</dbReference>
<keyword evidence="6" id="KW-0411">Iron-sulfur</keyword>
<dbReference type="InterPro" id="IPR013785">
    <property type="entry name" value="Aldolase_TIM"/>
</dbReference>
<dbReference type="AlphaFoldDB" id="A0A420W2L5"/>
<keyword evidence="2" id="KW-0004">4Fe-4S</keyword>
<comment type="caution">
    <text evidence="8">The sequence shown here is derived from an EMBL/GenBank/DDBJ whole genome shotgun (WGS) entry which is preliminary data.</text>
</comment>
<evidence type="ECO:0000313" key="9">
    <source>
        <dbReference type="Proteomes" id="UP000282423"/>
    </source>
</evidence>
<evidence type="ECO:0000256" key="3">
    <source>
        <dbReference type="ARBA" id="ARBA00022691"/>
    </source>
</evidence>
<dbReference type="InterPro" id="IPR010722">
    <property type="entry name" value="BATS_dom"/>
</dbReference>
<dbReference type="Pfam" id="PF04055">
    <property type="entry name" value="Radical_SAM"/>
    <property type="match status" value="1"/>
</dbReference>
<dbReference type="SMART" id="SM00876">
    <property type="entry name" value="BATS"/>
    <property type="match status" value="1"/>
</dbReference>
<dbReference type="RefSeq" id="WP_121121895.1">
    <property type="nucleotide sequence ID" value="NZ_RBWS01000004.1"/>
</dbReference>